<evidence type="ECO:0000313" key="14">
    <source>
        <dbReference type="EMBL" id="KAJ3443174.1"/>
    </source>
</evidence>
<dbReference type="GO" id="GO:0034475">
    <property type="term" value="P:U4 snRNA 3'-end processing"/>
    <property type="evidence" value="ECO:0007669"/>
    <property type="project" value="TreeGrafter"/>
</dbReference>
<dbReference type="InterPro" id="IPR015424">
    <property type="entry name" value="PyrdxlP-dep_Trfase"/>
</dbReference>
<gene>
    <name evidence="14" type="ORF">M0812_09006</name>
</gene>
<dbReference type="InterPro" id="IPR015421">
    <property type="entry name" value="PyrdxlP-dep_Trfase_major"/>
</dbReference>
<dbReference type="GO" id="GO:0019346">
    <property type="term" value="P:transsulfuration"/>
    <property type="evidence" value="ECO:0007669"/>
    <property type="project" value="InterPro"/>
</dbReference>
<evidence type="ECO:0000256" key="11">
    <source>
        <dbReference type="RuleBase" id="RU362118"/>
    </source>
</evidence>
<dbReference type="InterPro" id="IPR027408">
    <property type="entry name" value="PNPase/RNase_PH_dom_sf"/>
</dbReference>
<sequence>MTNKEIKKKKSQEPIKDQMISNDKRLDGLMKIGVNTQAHGSSYIEIGNTKIICSVYGPRQKKRSEKGVSGKLNVDFRYTKFAQKWTNRRSKNYKNEDERENGILVEKCLLSVIKMENYHKSQVDVFVLVLEDDGDALSMSINAAILALNDAGIEMLDLVSACSVCKIEDSLIIDPVAIEEQKKQAIVTIALMPSRTKIAQLVQQGELPFEEAIQSINLYIWKHLEQDQNTKNTCRANSNLHRDVLNKFLKLYSQGTKKNLRGTMTSSGLQAIYDTLEQNIKIHIRETEKVHIFYSNQLYTETNKVLKSMKTQYSVNIECFELENTNQITYLFDQMDENQIVILFFESVSNPNGLVFDYSLIKSFRKRVKELYVIVDNTWMTGVIFNPFIYDVDVVVSSTTKYYSGGKHIGGVIMSSYKHLITKIQNYNRLRGIHVSPLNLQIIKDNWPSLINRVRISSLKTAELIKKLKSQFEIIHPFGKELYNKYINQTYGPSLILIKVHIKKEKLKKKLAKQSLIQYVTSYGSSYSKIDTWPFSDPKDKSFTWIRLYVGYDDTVNKLYKNLLLLFIK</sequence>
<dbReference type="GO" id="GO:0006364">
    <property type="term" value="P:rRNA processing"/>
    <property type="evidence" value="ECO:0007669"/>
    <property type="project" value="UniProtKB-KW"/>
</dbReference>
<dbReference type="Pfam" id="PF03725">
    <property type="entry name" value="RNase_PH_C"/>
    <property type="match status" value="1"/>
</dbReference>
<evidence type="ECO:0000256" key="2">
    <source>
        <dbReference type="ARBA" id="ARBA00004123"/>
    </source>
</evidence>
<accession>A0AAV7ZMG2</accession>
<name>A0AAV7ZMG2_9EUKA</name>
<evidence type="ECO:0000259" key="13">
    <source>
        <dbReference type="Pfam" id="PF03725"/>
    </source>
</evidence>
<feature type="domain" description="Exoribonuclease phosphorolytic" evidence="13">
    <location>
        <begin position="157"/>
        <end position="206"/>
    </location>
</feature>
<dbReference type="CDD" id="cd11371">
    <property type="entry name" value="RNase_PH_MTR3"/>
    <property type="match status" value="1"/>
</dbReference>
<dbReference type="GO" id="GO:0000176">
    <property type="term" value="C:nuclear exosome (RNase complex)"/>
    <property type="evidence" value="ECO:0007669"/>
    <property type="project" value="TreeGrafter"/>
</dbReference>
<evidence type="ECO:0000259" key="12">
    <source>
        <dbReference type="Pfam" id="PF01138"/>
    </source>
</evidence>
<keyword evidence="10" id="KW-0539">Nucleus</keyword>
<comment type="similarity">
    <text evidence="11">Belongs to the trans-sulfuration enzymes family.</text>
</comment>
<dbReference type="PANTHER" id="PTHR11953:SF2">
    <property type="entry name" value="EXOSOME COMPLEX COMPONENT MTR3"/>
    <property type="match status" value="1"/>
</dbReference>
<feature type="domain" description="Exoribonuclease phosphorolytic" evidence="12">
    <location>
        <begin position="30"/>
        <end position="154"/>
    </location>
</feature>
<comment type="caution">
    <text evidence="14">The sequence shown here is derived from an EMBL/GenBank/DDBJ whole genome shotgun (WGS) entry which is preliminary data.</text>
</comment>
<dbReference type="AlphaFoldDB" id="A0AAV7ZMG2"/>
<protein>
    <submittedName>
        <fullName evidence="14">Exosome complex component mtr3</fullName>
    </submittedName>
</protein>
<dbReference type="InterPro" id="IPR001247">
    <property type="entry name" value="ExoRNase_PH_dom1"/>
</dbReference>
<dbReference type="InterPro" id="IPR000277">
    <property type="entry name" value="Cys/Met-Metab_PyrdxlP-dep_enz"/>
</dbReference>
<evidence type="ECO:0000256" key="9">
    <source>
        <dbReference type="ARBA" id="ARBA00022898"/>
    </source>
</evidence>
<dbReference type="PANTHER" id="PTHR11953">
    <property type="entry name" value="EXOSOME COMPLEX COMPONENT"/>
    <property type="match status" value="1"/>
</dbReference>
<evidence type="ECO:0000256" key="6">
    <source>
        <dbReference type="ARBA" id="ARBA00022552"/>
    </source>
</evidence>
<dbReference type="GO" id="GO:0000177">
    <property type="term" value="C:cytoplasmic exosome (RNase complex)"/>
    <property type="evidence" value="ECO:0007669"/>
    <property type="project" value="TreeGrafter"/>
</dbReference>
<dbReference type="Gene3D" id="3.40.640.10">
    <property type="entry name" value="Type I PLP-dependent aspartate aminotransferase-like (Major domain)"/>
    <property type="match status" value="1"/>
</dbReference>
<dbReference type="SUPFAM" id="SSF54211">
    <property type="entry name" value="Ribosomal protein S5 domain 2-like"/>
    <property type="match status" value="1"/>
</dbReference>
<dbReference type="Proteomes" id="UP001146793">
    <property type="component" value="Unassembled WGS sequence"/>
</dbReference>
<keyword evidence="8" id="KW-0694">RNA-binding</keyword>
<dbReference type="GO" id="GO:0071051">
    <property type="term" value="P:poly(A)-dependent snoRNA 3'-end processing"/>
    <property type="evidence" value="ECO:0007669"/>
    <property type="project" value="TreeGrafter"/>
</dbReference>
<dbReference type="SUPFAM" id="SSF53383">
    <property type="entry name" value="PLP-dependent transferases"/>
    <property type="match status" value="1"/>
</dbReference>
<keyword evidence="7" id="KW-0271">Exosome</keyword>
<keyword evidence="9 11" id="KW-0663">Pyridoxal phosphate</keyword>
<dbReference type="InterPro" id="IPR020568">
    <property type="entry name" value="Ribosomal_Su5_D2-typ_SF"/>
</dbReference>
<dbReference type="InterPro" id="IPR036345">
    <property type="entry name" value="ExoRNase_PH_dom2_sf"/>
</dbReference>
<dbReference type="InterPro" id="IPR015847">
    <property type="entry name" value="ExoRNase_PH_dom2"/>
</dbReference>
<dbReference type="SUPFAM" id="SSF55666">
    <property type="entry name" value="Ribonuclease PH domain 2-like"/>
    <property type="match status" value="1"/>
</dbReference>
<dbReference type="GO" id="GO:0071028">
    <property type="term" value="P:nuclear mRNA surveillance"/>
    <property type="evidence" value="ECO:0007669"/>
    <property type="project" value="TreeGrafter"/>
</dbReference>
<dbReference type="Gene3D" id="3.30.230.70">
    <property type="entry name" value="GHMP Kinase, N-terminal domain"/>
    <property type="match status" value="1"/>
</dbReference>
<keyword evidence="6" id="KW-0698">rRNA processing</keyword>
<evidence type="ECO:0000256" key="8">
    <source>
        <dbReference type="ARBA" id="ARBA00022884"/>
    </source>
</evidence>
<comment type="similarity">
    <text evidence="4">Belongs to the RNase PH family.</text>
</comment>
<dbReference type="GO" id="GO:0016075">
    <property type="term" value="P:rRNA catabolic process"/>
    <property type="evidence" value="ECO:0007669"/>
    <property type="project" value="TreeGrafter"/>
</dbReference>
<evidence type="ECO:0000256" key="3">
    <source>
        <dbReference type="ARBA" id="ARBA00004496"/>
    </source>
</evidence>
<dbReference type="GO" id="GO:0030170">
    <property type="term" value="F:pyridoxal phosphate binding"/>
    <property type="evidence" value="ECO:0007669"/>
    <property type="project" value="InterPro"/>
</dbReference>
<dbReference type="InterPro" id="IPR050080">
    <property type="entry name" value="RNase_PH"/>
</dbReference>
<evidence type="ECO:0000256" key="1">
    <source>
        <dbReference type="ARBA" id="ARBA00001933"/>
    </source>
</evidence>
<evidence type="ECO:0000256" key="5">
    <source>
        <dbReference type="ARBA" id="ARBA00022490"/>
    </source>
</evidence>
<comment type="subcellular location">
    <subcellularLocation>
        <location evidence="3">Cytoplasm</location>
    </subcellularLocation>
    <subcellularLocation>
        <location evidence="2">Nucleus</location>
    </subcellularLocation>
</comment>
<dbReference type="GO" id="GO:0005730">
    <property type="term" value="C:nucleolus"/>
    <property type="evidence" value="ECO:0007669"/>
    <property type="project" value="TreeGrafter"/>
</dbReference>
<evidence type="ECO:0000256" key="10">
    <source>
        <dbReference type="ARBA" id="ARBA00023242"/>
    </source>
</evidence>
<dbReference type="EMBL" id="JANTQA010000023">
    <property type="protein sequence ID" value="KAJ3443174.1"/>
    <property type="molecule type" value="Genomic_DNA"/>
</dbReference>
<keyword evidence="5" id="KW-0963">Cytoplasm</keyword>
<comment type="cofactor">
    <cofactor evidence="1 11">
        <name>pyridoxal 5'-phosphate</name>
        <dbReference type="ChEBI" id="CHEBI:597326"/>
    </cofactor>
</comment>
<organism evidence="14 15">
    <name type="scientific">Anaeramoeba flamelloides</name>
    <dbReference type="NCBI Taxonomy" id="1746091"/>
    <lineage>
        <taxon>Eukaryota</taxon>
        <taxon>Metamonada</taxon>
        <taxon>Anaeramoebidae</taxon>
        <taxon>Anaeramoeba</taxon>
    </lineage>
</organism>
<evidence type="ECO:0000256" key="4">
    <source>
        <dbReference type="ARBA" id="ARBA00006678"/>
    </source>
</evidence>
<reference evidence="14" key="1">
    <citation type="submission" date="2022-08" db="EMBL/GenBank/DDBJ databases">
        <title>Novel sulphate-reducing endosymbionts in the free-living metamonad Anaeramoeba.</title>
        <authorList>
            <person name="Jerlstrom-Hultqvist J."/>
            <person name="Cepicka I."/>
            <person name="Gallot-Lavallee L."/>
            <person name="Salas-Leiva D."/>
            <person name="Curtis B.A."/>
            <person name="Zahonova K."/>
            <person name="Pipaliya S."/>
            <person name="Dacks J."/>
            <person name="Roger A.J."/>
        </authorList>
    </citation>
    <scope>NUCLEOTIDE SEQUENCE</scope>
    <source>
        <strain evidence="14">Busselton2</strain>
    </source>
</reference>
<proteinExistence type="inferred from homology"/>
<evidence type="ECO:0000256" key="7">
    <source>
        <dbReference type="ARBA" id="ARBA00022835"/>
    </source>
</evidence>
<dbReference type="GO" id="GO:0003723">
    <property type="term" value="F:RNA binding"/>
    <property type="evidence" value="ECO:0007669"/>
    <property type="project" value="UniProtKB-KW"/>
</dbReference>
<evidence type="ECO:0000313" key="15">
    <source>
        <dbReference type="Proteomes" id="UP001146793"/>
    </source>
</evidence>
<dbReference type="Pfam" id="PF01053">
    <property type="entry name" value="Cys_Met_Meta_PP"/>
    <property type="match status" value="1"/>
</dbReference>
<dbReference type="Pfam" id="PF01138">
    <property type="entry name" value="RNase_PH"/>
    <property type="match status" value="1"/>
</dbReference>